<dbReference type="WBParaSite" id="GPUH_0002336401-mRNA-1">
    <property type="protein sequence ID" value="GPUH_0002336401-mRNA-1"/>
    <property type="gene ID" value="GPUH_0002336401"/>
</dbReference>
<evidence type="ECO:0000313" key="4">
    <source>
        <dbReference type="WBParaSite" id="GPUH_0002336401-mRNA-1"/>
    </source>
</evidence>
<dbReference type="EMBL" id="UYRT01097530">
    <property type="protein sequence ID" value="VDN41329.1"/>
    <property type="molecule type" value="Genomic_DNA"/>
</dbReference>
<accession>A0A183EQU3</accession>
<evidence type="ECO:0000313" key="3">
    <source>
        <dbReference type="Proteomes" id="UP000271098"/>
    </source>
</evidence>
<keyword evidence="1" id="KW-0812">Transmembrane</keyword>
<dbReference type="AlphaFoldDB" id="A0A183EQU3"/>
<protein>
    <submittedName>
        <fullName evidence="2 4">Uncharacterized protein</fullName>
    </submittedName>
</protein>
<evidence type="ECO:0000256" key="1">
    <source>
        <dbReference type="SAM" id="Phobius"/>
    </source>
</evidence>
<sequence length="175" mass="20055">MSLAASKASWNSSDNRFILPAKIDNFYLFYDEDCNEQAMIHWKVVRVGVIDPLEEIRTTPFSGDVPKHADDAALNTENKVRTFFTELCEDAEKKGITFAERTLKQVSAENLEKEIKTTREAVGEAALNFYMYVDNKGNSHGMFFCFNVSGSFTFNHYFFIRVLCLFIVLNYNVAQ</sequence>
<keyword evidence="1" id="KW-1133">Transmembrane helix</keyword>
<reference evidence="4" key="1">
    <citation type="submission" date="2016-06" db="UniProtKB">
        <authorList>
            <consortium name="WormBaseParasite"/>
        </authorList>
    </citation>
    <scope>IDENTIFICATION</scope>
</reference>
<gene>
    <name evidence="2" type="ORF">GPUH_LOCUS23334</name>
</gene>
<keyword evidence="3" id="KW-1185">Reference proteome</keyword>
<feature type="transmembrane region" description="Helical" evidence="1">
    <location>
        <begin position="154"/>
        <end position="173"/>
    </location>
</feature>
<keyword evidence="1" id="KW-0472">Membrane</keyword>
<reference evidence="2 3" key="2">
    <citation type="submission" date="2018-11" db="EMBL/GenBank/DDBJ databases">
        <authorList>
            <consortium name="Pathogen Informatics"/>
        </authorList>
    </citation>
    <scope>NUCLEOTIDE SEQUENCE [LARGE SCALE GENOMIC DNA]</scope>
</reference>
<organism evidence="4">
    <name type="scientific">Gongylonema pulchrum</name>
    <dbReference type="NCBI Taxonomy" id="637853"/>
    <lineage>
        <taxon>Eukaryota</taxon>
        <taxon>Metazoa</taxon>
        <taxon>Ecdysozoa</taxon>
        <taxon>Nematoda</taxon>
        <taxon>Chromadorea</taxon>
        <taxon>Rhabditida</taxon>
        <taxon>Spirurina</taxon>
        <taxon>Spiruromorpha</taxon>
        <taxon>Spiruroidea</taxon>
        <taxon>Gongylonematidae</taxon>
        <taxon>Gongylonema</taxon>
    </lineage>
</organism>
<name>A0A183EQU3_9BILA</name>
<proteinExistence type="predicted"/>
<evidence type="ECO:0000313" key="2">
    <source>
        <dbReference type="EMBL" id="VDN41329.1"/>
    </source>
</evidence>
<dbReference type="Proteomes" id="UP000271098">
    <property type="component" value="Unassembled WGS sequence"/>
</dbReference>